<dbReference type="PANTHER" id="PTHR10906">
    <property type="entry name" value="SECY/SEC61-ALPHA FAMILY MEMBER"/>
    <property type="match status" value="1"/>
</dbReference>
<evidence type="ECO:0000256" key="10">
    <source>
        <dbReference type="HAMAP-Rule" id="MF_01465"/>
    </source>
</evidence>
<dbReference type="InParanoid" id="Q0EW56"/>
<comment type="subcellular location">
    <subcellularLocation>
        <location evidence="10">Cell membrane</location>
        <topology evidence="10">Multi-pass membrane protein</topology>
    </subcellularLocation>
    <subcellularLocation>
        <location evidence="1">Membrane</location>
        <topology evidence="1">Multi-pass membrane protein</topology>
    </subcellularLocation>
</comment>
<comment type="caution">
    <text evidence="10">Lacks conserved residue(s) required for the propagation of feature annotation.</text>
</comment>
<dbReference type="InterPro" id="IPR023201">
    <property type="entry name" value="SecY_dom_sf"/>
</dbReference>
<dbReference type="STRING" id="314344.AL013_13540"/>
<dbReference type="PRINTS" id="PR00303">
    <property type="entry name" value="SECYTRNLCASE"/>
</dbReference>
<reference evidence="12 13" key="1">
    <citation type="submission" date="2006-09" db="EMBL/GenBank/DDBJ databases">
        <authorList>
            <person name="Emerson D."/>
            <person name="Ferriera S."/>
            <person name="Johnson J."/>
            <person name="Kravitz S."/>
            <person name="Halpern A."/>
            <person name="Remington K."/>
            <person name="Beeson K."/>
            <person name="Tran B."/>
            <person name="Rogers Y.-H."/>
            <person name="Friedman R."/>
            <person name="Venter J.C."/>
        </authorList>
    </citation>
    <scope>NUCLEOTIDE SEQUENCE [LARGE SCALE GENOMIC DNA]</scope>
    <source>
        <strain evidence="12 13">PV-1</strain>
    </source>
</reference>
<sequence length="446" mass="47758">MASQPSGALGGFGDIGKIPELKSRILFTLGMLIVYRIGAHIPVPGIDAGVLAQFFSQAKGSLLGMFDMFSGGALSRLTIFALGIMPYISAAIIIQLMTVVSPKLEQLKKEGESGRRKITEYTRYGTVGLAIFQAIGISIGLESFSVGGQSVVIDPGMAFRAMTVITLVTGTIFLMWVGEQVTERGIGNGISLIIFGGIVAGLPHAVGSTLELARTGEFSAFTVLGLFAMSLAVTGAVVWFERAQRRIPIQYAKRQVGNRMYGGKASFLPLKVNTAGVIPPIFASSLILLPATFAQFTKGVDGFAWLGDLSAALSPGAWLYMALFTGLIVFFCFFYTAIVFDPKDTADNLKKHGGFIPGIRPGQKTADYVDSVLTRITVVGAAYVSMVCLLPQWLISELSVPFYFGGTSLLIVVVVTMDTMGQIQSHLMSHQYEGLMKKARLKTGKS</sequence>
<accession>Q0EW56</accession>
<dbReference type="FunCoup" id="Q0EW56">
    <property type="interactions" value="476"/>
</dbReference>
<dbReference type="Gene3D" id="1.10.3370.10">
    <property type="entry name" value="SecY subunit domain"/>
    <property type="match status" value="1"/>
</dbReference>
<dbReference type="EMBL" id="AATS01000022">
    <property type="protein sequence ID" value="EAU53499.1"/>
    <property type="molecule type" value="Genomic_DNA"/>
</dbReference>
<feature type="transmembrane region" description="Helical" evidence="10">
    <location>
        <begin position="157"/>
        <end position="177"/>
    </location>
</feature>
<dbReference type="GO" id="GO:0005886">
    <property type="term" value="C:plasma membrane"/>
    <property type="evidence" value="ECO:0007669"/>
    <property type="project" value="UniProtKB-SubCell"/>
</dbReference>
<evidence type="ECO:0000256" key="1">
    <source>
        <dbReference type="ARBA" id="ARBA00004141"/>
    </source>
</evidence>
<dbReference type="GO" id="GO:0006605">
    <property type="term" value="P:protein targeting"/>
    <property type="evidence" value="ECO:0007669"/>
    <property type="project" value="UniProtKB-UniRule"/>
</dbReference>
<dbReference type="eggNOG" id="COG0201">
    <property type="taxonomic scope" value="Bacteria"/>
</dbReference>
<feature type="transmembrane region" description="Helical" evidence="10">
    <location>
        <begin position="277"/>
        <end position="297"/>
    </location>
</feature>
<dbReference type="GO" id="GO:0065002">
    <property type="term" value="P:intracellular protein transmembrane transport"/>
    <property type="evidence" value="ECO:0007669"/>
    <property type="project" value="UniProtKB-UniRule"/>
</dbReference>
<evidence type="ECO:0000256" key="9">
    <source>
        <dbReference type="ARBA" id="ARBA00039733"/>
    </source>
</evidence>
<keyword evidence="5 10" id="KW-0653">Protein transport</keyword>
<dbReference type="SUPFAM" id="SSF103491">
    <property type="entry name" value="Preprotein translocase SecY subunit"/>
    <property type="match status" value="1"/>
</dbReference>
<keyword evidence="13" id="KW-1185">Reference proteome</keyword>
<feature type="transmembrane region" description="Helical" evidence="10">
    <location>
        <begin position="121"/>
        <end position="141"/>
    </location>
</feature>
<protein>
    <recommendedName>
        <fullName evidence="9 10">Protein translocase subunit SecY</fullName>
    </recommendedName>
</protein>
<gene>
    <name evidence="10" type="primary">secY</name>
    <name evidence="12" type="ORF">SPV1_09784</name>
</gene>
<dbReference type="Pfam" id="PF00344">
    <property type="entry name" value="SecY"/>
    <property type="match status" value="1"/>
</dbReference>
<dbReference type="GO" id="GO:0043952">
    <property type="term" value="P:protein transport by the Sec complex"/>
    <property type="evidence" value="ECO:0007669"/>
    <property type="project" value="UniProtKB-UniRule"/>
</dbReference>
<dbReference type="RefSeq" id="WP_009849476.1">
    <property type="nucleotide sequence ID" value="NZ_DS022294.1"/>
</dbReference>
<feature type="transmembrane region" description="Helical" evidence="10">
    <location>
        <begin position="77"/>
        <end position="100"/>
    </location>
</feature>
<evidence type="ECO:0000256" key="6">
    <source>
        <dbReference type="ARBA" id="ARBA00022989"/>
    </source>
</evidence>
<keyword evidence="3 10" id="KW-0813">Transport</keyword>
<dbReference type="HOGENOM" id="CLU_030313_0_2_0"/>
<dbReference type="OrthoDB" id="5288563at2"/>
<feature type="transmembrane region" description="Helical" evidence="10">
    <location>
        <begin position="400"/>
        <end position="420"/>
    </location>
</feature>
<keyword evidence="7 10" id="KW-0811">Translocation</keyword>
<dbReference type="FunFam" id="1.10.3370.10:FF:000001">
    <property type="entry name" value="Preprotein translocase subunit SecY"/>
    <property type="match status" value="1"/>
</dbReference>
<evidence type="ECO:0000256" key="11">
    <source>
        <dbReference type="RuleBase" id="RU004349"/>
    </source>
</evidence>
<feature type="transmembrane region" description="Helical" evidence="10">
    <location>
        <begin position="372"/>
        <end position="394"/>
    </location>
</feature>
<dbReference type="HAMAP" id="MF_01465">
    <property type="entry name" value="SecY"/>
    <property type="match status" value="1"/>
</dbReference>
<evidence type="ECO:0000313" key="13">
    <source>
        <dbReference type="Proteomes" id="UP000005297"/>
    </source>
</evidence>
<evidence type="ECO:0000256" key="3">
    <source>
        <dbReference type="ARBA" id="ARBA00022448"/>
    </source>
</evidence>
<name>Q0EW56_9PROT</name>
<dbReference type="InterPro" id="IPR030659">
    <property type="entry name" value="SecY_CS"/>
</dbReference>
<dbReference type="PROSITE" id="PS00756">
    <property type="entry name" value="SECY_2"/>
    <property type="match status" value="1"/>
</dbReference>
<comment type="caution">
    <text evidence="12">The sequence shown here is derived from an EMBL/GenBank/DDBJ whole genome shotgun (WGS) entry which is preliminary data.</text>
</comment>
<feature type="transmembrane region" description="Helical" evidence="10">
    <location>
        <begin position="218"/>
        <end position="240"/>
    </location>
</feature>
<evidence type="ECO:0000256" key="5">
    <source>
        <dbReference type="ARBA" id="ARBA00022927"/>
    </source>
</evidence>
<keyword evidence="6 10" id="KW-1133">Transmembrane helix</keyword>
<organism evidence="12 13">
    <name type="scientific">Mariprofundus ferrooxydans PV-1</name>
    <dbReference type="NCBI Taxonomy" id="314345"/>
    <lineage>
        <taxon>Bacteria</taxon>
        <taxon>Pseudomonadati</taxon>
        <taxon>Pseudomonadota</taxon>
        <taxon>Candidatius Mariprofundia</taxon>
        <taxon>Mariprofundales</taxon>
        <taxon>Mariprofundaceae</taxon>
        <taxon>Mariprofundus</taxon>
    </lineage>
</organism>
<dbReference type="AlphaFoldDB" id="Q0EW56"/>
<evidence type="ECO:0000256" key="2">
    <source>
        <dbReference type="ARBA" id="ARBA00005751"/>
    </source>
</evidence>
<feature type="transmembrane region" description="Helical" evidence="10">
    <location>
        <begin position="189"/>
        <end position="206"/>
    </location>
</feature>
<keyword evidence="8 10" id="KW-0472">Membrane</keyword>
<keyword evidence="4 10" id="KW-0812">Transmembrane</keyword>
<dbReference type="NCBIfam" id="TIGR00967">
    <property type="entry name" value="3a0501s007"/>
    <property type="match status" value="1"/>
</dbReference>
<comment type="similarity">
    <text evidence="2 10 11">Belongs to the SecY/SEC61-alpha family.</text>
</comment>
<dbReference type="InterPro" id="IPR026593">
    <property type="entry name" value="SecY"/>
</dbReference>
<evidence type="ECO:0000256" key="8">
    <source>
        <dbReference type="ARBA" id="ARBA00023136"/>
    </source>
</evidence>
<evidence type="ECO:0000313" key="12">
    <source>
        <dbReference type="EMBL" id="EAU53499.1"/>
    </source>
</evidence>
<dbReference type="Proteomes" id="UP000005297">
    <property type="component" value="Unassembled WGS sequence"/>
</dbReference>
<keyword evidence="10" id="KW-1003">Cell membrane</keyword>
<evidence type="ECO:0000256" key="4">
    <source>
        <dbReference type="ARBA" id="ARBA00022692"/>
    </source>
</evidence>
<dbReference type="InterPro" id="IPR002208">
    <property type="entry name" value="SecY/SEC61-alpha"/>
</dbReference>
<evidence type="ECO:0000256" key="7">
    <source>
        <dbReference type="ARBA" id="ARBA00023010"/>
    </source>
</evidence>
<dbReference type="PIRSF" id="PIRSF004557">
    <property type="entry name" value="SecY"/>
    <property type="match status" value="1"/>
</dbReference>
<comment type="function">
    <text evidence="10">The central subunit of the protein translocation channel SecYEG. Consists of two halves formed by TMs 1-5 and 6-10. These two domains form a lateral gate at the front which open onto the bilayer between TMs 2 and 7, and are clamped together by SecE at the back. The channel is closed by both a pore ring composed of hydrophobic SecY resides and a short helix (helix 2A) on the extracellular side of the membrane which forms a plug. The plug probably moves laterally to allow the channel to open. The ring and the pore may move independently.</text>
</comment>
<feature type="transmembrane region" description="Helical" evidence="10">
    <location>
        <begin position="317"/>
        <end position="340"/>
    </location>
</feature>
<comment type="subunit">
    <text evidence="10">Component of the Sec protein translocase complex. Heterotrimer consisting of SecY, SecE and SecG subunits. The heterotrimers can form oligomers, although 1 heterotrimer is thought to be able to translocate proteins. Interacts with the ribosome. Interacts with SecDF, and other proteins may be involved. Interacts with SecA.</text>
</comment>
<proteinExistence type="inferred from homology"/>